<dbReference type="EMBL" id="LR798371">
    <property type="protein sequence ID" value="CAB5227332.1"/>
    <property type="molecule type" value="Genomic_DNA"/>
</dbReference>
<reference evidence="5" key="1">
    <citation type="submission" date="2020-05" db="EMBL/GenBank/DDBJ databases">
        <authorList>
            <person name="Chiriac C."/>
            <person name="Salcher M."/>
            <person name="Ghai R."/>
            <person name="Kavagutti S V."/>
        </authorList>
    </citation>
    <scope>NUCLEOTIDE SEQUENCE</scope>
</reference>
<dbReference type="EMBL" id="LR797385">
    <property type="protein sequence ID" value="CAB4212753.1"/>
    <property type="molecule type" value="Genomic_DNA"/>
</dbReference>
<evidence type="ECO:0000313" key="7">
    <source>
        <dbReference type="EMBL" id="CAB5227332.1"/>
    </source>
</evidence>
<evidence type="ECO:0000313" key="3">
    <source>
        <dbReference type="EMBL" id="CAB4183367.1"/>
    </source>
</evidence>
<dbReference type="EMBL" id="LR797035">
    <property type="protein sequence ID" value="CAB4183367.1"/>
    <property type="molecule type" value="Genomic_DNA"/>
</dbReference>
<dbReference type="EMBL" id="LR797256">
    <property type="protein sequence ID" value="CAB4197365.1"/>
    <property type="molecule type" value="Genomic_DNA"/>
</dbReference>
<evidence type="ECO:0000313" key="5">
    <source>
        <dbReference type="EMBL" id="CAB4212753.1"/>
    </source>
</evidence>
<evidence type="ECO:0000313" key="6">
    <source>
        <dbReference type="EMBL" id="CAB4217441.1"/>
    </source>
</evidence>
<organism evidence="5">
    <name type="scientific">uncultured Caudovirales phage</name>
    <dbReference type="NCBI Taxonomy" id="2100421"/>
    <lineage>
        <taxon>Viruses</taxon>
        <taxon>Duplodnaviria</taxon>
        <taxon>Heunggongvirae</taxon>
        <taxon>Uroviricota</taxon>
        <taxon>Caudoviricetes</taxon>
        <taxon>Peduoviridae</taxon>
        <taxon>Maltschvirus</taxon>
        <taxon>Maltschvirus maltsch</taxon>
    </lineage>
</organism>
<proteinExistence type="predicted"/>
<gene>
    <name evidence="3" type="ORF">UFOVP1082_33</name>
    <name evidence="4" type="ORF">UFOVP1322_18</name>
    <name evidence="5" type="ORF">UFOVP1434_40</name>
    <name evidence="7" type="ORF">UFOVP1529_42</name>
    <name evidence="6" type="ORF">UFOVP1593_33</name>
    <name evidence="1" type="ORF">UFOVP906_11</name>
    <name evidence="2" type="ORF">UFOVP992_37</name>
</gene>
<dbReference type="EMBL" id="LR796936">
    <property type="protein sequence ID" value="CAB4176506.1"/>
    <property type="molecule type" value="Genomic_DNA"/>
</dbReference>
<dbReference type="EMBL" id="LR797447">
    <property type="protein sequence ID" value="CAB4217441.1"/>
    <property type="molecule type" value="Genomic_DNA"/>
</dbReference>
<sequence>MMVPQQQVVFIDPPSTCLAELVRWDKSFEMLDKPAEALVWELIARGDDLRQAESQLVCLREWATRGKKLEKIKENKEILSHDRK</sequence>
<evidence type="ECO:0000313" key="2">
    <source>
        <dbReference type="EMBL" id="CAB4176506.1"/>
    </source>
</evidence>
<protein>
    <submittedName>
        <fullName evidence="5">Uncharacterized protein</fullName>
    </submittedName>
</protein>
<evidence type="ECO:0000313" key="4">
    <source>
        <dbReference type="EMBL" id="CAB4197365.1"/>
    </source>
</evidence>
<accession>A0A6J5SFF2</accession>
<evidence type="ECO:0000313" key="1">
    <source>
        <dbReference type="EMBL" id="CAB4169857.1"/>
    </source>
</evidence>
<dbReference type="EMBL" id="LR796850">
    <property type="protein sequence ID" value="CAB4169857.1"/>
    <property type="molecule type" value="Genomic_DNA"/>
</dbReference>
<name>A0A6J5SFF2_9CAUD</name>